<dbReference type="PANTHER" id="PTHR35309:SF4">
    <property type="entry name" value="TOCOPHEROL CYCLASE"/>
    <property type="match status" value="1"/>
</dbReference>
<dbReference type="PANTHER" id="PTHR35309">
    <property type="match status" value="1"/>
</dbReference>
<evidence type="ECO:0000313" key="1">
    <source>
        <dbReference type="EMBL" id="KAF2484332.1"/>
    </source>
</evidence>
<dbReference type="Proteomes" id="UP000799767">
    <property type="component" value="Unassembled WGS sequence"/>
</dbReference>
<dbReference type="InterPro" id="IPR025893">
    <property type="entry name" value="Tocopherol_cyclase"/>
</dbReference>
<reference evidence="1" key="1">
    <citation type="journal article" date="2020" name="Stud. Mycol.">
        <title>101 Dothideomycetes genomes: a test case for predicting lifestyles and emergence of pathogens.</title>
        <authorList>
            <person name="Haridas S."/>
            <person name="Albert R."/>
            <person name="Binder M."/>
            <person name="Bloem J."/>
            <person name="Labutti K."/>
            <person name="Salamov A."/>
            <person name="Andreopoulos B."/>
            <person name="Baker S."/>
            <person name="Barry K."/>
            <person name="Bills G."/>
            <person name="Bluhm B."/>
            <person name="Cannon C."/>
            <person name="Castanera R."/>
            <person name="Culley D."/>
            <person name="Daum C."/>
            <person name="Ezra D."/>
            <person name="Gonzalez J."/>
            <person name="Henrissat B."/>
            <person name="Kuo A."/>
            <person name="Liang C."/>
            <person name="Lipzen A."/>
            <person name="Lutzoni F."/>
            <person name="Magnuson J."/>
            <person name="Mondo S."/>
            <person name="Nolan M."/>
            <person name="Ohm R."/>
            <person name="Pangilinan J."/>
            <person name="Park H.-J."/>
            <person name="Ramirez L."/>
            <person name="Alfaro M."/>
            <person name="Sun H."/>
            <person name="Tritt A."/>
            <person name="Yoshinaga Y."/>
            <person name="Zwiers L.-H."/>
            <person name="Turgeon B."/>
            <person name="Goodwin S."/>
            <person name="Spatafora J."/>
            <person name="Crous P."/>
            <person name="Grigoriev I."/>
        </authorList>
    </citation>
    <scope>NUCLEOTIDE SEQUENCE</scope>
    <source>
        <strain evidence="1">CBS 113389</strain>
    </source>
</reference>
<protein>
    <recommendedName>
        <fullName evidence="3">Tocopherol cyclase-domain-containing protein</fullName>
    </recommendedName>
</protein>
<dbReference type="GeneID" id="54477968"/>
<accession>A0A6A6PWB4</accession>
<dbReference type="GO" id="GO:0009976">
    <property type="term" value="F:tocopherol cyclase activity"/>
    <property type="evidence" value="ECO:0007669"/>
    <property type="project" value="InterPro"/>
</dbReference>
<keyword evidence="2" id="KW-1185">Reference proteome</keyword>
<organism evidence="1 2">
    <name type="scientific">Neohortaea acidophila</name>
    <dbReference type="NCBI Taxonomy" id="245834"/>
    <lineage>
        <taxon>Eukaryota</taxon>
        <taxon>Fungi</taxon>
        <taxon>Dikarya</taxon>
        <taxon>Ascomycota</taxon>
        <taxon>Pezizomycotina</taxon>
        <taxon>Dothideomycetes</taxon>
        <taxon>Dothideomycetidae</taxon>
        <taxon>Mycosphaerellales</taxon>
        <taxon>Teratosphaeriaceae</taxon>
        <taxon>Neohortaea</taxon>
    </lineage>
</organism>
<sequence length="335" mass="37460">MQHHAPHAGATFEGYYSKFTLPSGAQLVVVISKINQVKIRPNVLSLTYIPHDTRPMYQTELFIDALDMRRVAKGGNAFILDMPGIGFAKWDEDGRMEYSLKHAAFSLQAQTTNRVPWSSETDTPEGPLVHLPLPLHWHVQSFASDCNFKMNISDYDCPSEDAAGEATVHQEKNWATAFPTAHMWLQGRDGEKGICCAGGEILGIKAFLLGYRSSDLNFDFRPPFAVRMLGIGPFMSYSMDWEKRTFDLSVQSFKRKIAIHASAPVGSFYSLSPPFAEGHRENYLGQSLRAKIEVKIYESGWIGAWRLVREDVFEGGGLEFGAGYYTPAGTEAKFN</sequence>
<dbReference type="EMBL" id="MU001634">
    <property type="protein sequence ID" value="KAF2484332.1"/>
    <property type="molecule type" value="Genomic_DNA"/>
</dbReference>
<dbReference type="AlphaFoldDB" id="A0A6A6PWB4"/>
<evidence type="ECO:0000313" key="2">
    <source>
        <dbReference type="Proteomes" id="UP000799767"/>
    </source>
</evidence>
<proteinExistence type="predicted"/>
<name>A0A6A6PWB4_9PEZI</name>
<gene>
    <name evidence="1" type="ORF">BDY17DRAFT_323194</name>
</gene>
<dbReference type="RefSeq" id="XP_033590901.1">
    <property type="nucleotide sequence ID" value="XM_033736966.1"/>
</dbReference>
<evidence type="ECO:0008006" key="3">
    <source>
        <dbReference type="Google" id="ProtNLM"/>
    </source>
</evidence>
<dbReference type="OrthoDB" id="5421239at2759"/>